<proteinExistence type="predicted"/>
<keyword evidence="4" id="KW-1185">Reference proteome</keyword>
<keyword evidence="1" id="KW-0175">Coiled coil</keyword>
<accession>A0A5Q0QAU1</accession>
<evidence type="ECO:0000313" key="4">
    <source>
        <dbReference type="Proteomes" id="UP000326921"/>
    </source>
</evidence>
<gene>
    <name evidence="3" type="ORF">GFH32_08560</name>
</gene>
<dbReference type="PANTHER" id="PTHR43404:SF2">
    <property type="entry name" value="LIPOPOLYSACCHARIDE CHOLINEPHOSPHOTRANSFERASE LICD"/>
    <property type="match status" value="1"/>
</dbReference>
<dbReference type="RefSeq" id="WP_153511168.1">
    <property type="nucleotide sequence ID" value="NZ_CP045652.1"/>
</dbReference>
<dbReference type="InterPro" id="IPR007074">
    <property type="entry name" value="LicD/FKTN/FKRP_NTP_transf"/>
</dbReference>
<dbReference type="GO" id="GO:0009100">
    <property type="term" value="P:glycoprotein metabolic process"/>
    <property type="evidence" value="ECO:0007669"/>
    <property type="project" value="UniProtKB-ARBA"/>
</dbReference>
<dbReference type="Proteomes" id="UP000326921">
    <property type="component" value="Chromosome"/>
</dbReference>
<sequence length="295" mass="34526">MDNMSEGKLSNEYKEIILDVFRVFISICEKYDLQYFCCGGTAIGVVRHNGMIPWDDDIDVLMPRDDYNKFIDLMKVDCPEGFELVDPKTFDHYYLPFAKFSNNRTTVLEHLNIPCVFGVNIDIFPLDGADSNKEFLERDYQEFKLNANKLRAIAKTKKDNFNDFFNHLIKFQLRTALNEARYAFNKKESRIGIWQKIEHILLKNNLSSSNFVGNYGGMWGLKEFCPKEWLSKDVNGDFEGIKVKLPGEYDKLLTQMYGDYMTPPPKEKRQSHHHVAYVDLNRRLSISEIRNLLQQ</sequence>
<evidence type="ECO:0000313" key="3">
    <source>
        <dbReference type="EMBL" id="QGA26374.1"/>
    </source>
</evidence>
<reference evidence="3 4" key="1">
    <citation type="submission" date="2019-10" db="EMBL/GenBank/DDBJ databases">
        <authorList>
            <person name="Dong K."/>
        </authorList>
    </citation>
    <scope>NUCLEOTIDE SEQUENCE [LARGE SCALE GENOMIC DNA]</scope>
    <source>
        <strain evidence="4">dk4302</strain>
    </source>
</reference>
<evidence type="ECO:0000256" key="1">
    <source>
        <dbReference type="SAM" id="Coils"/>
    </source>
</evidence>
<dbReference type="Pfam" id="PF04991">
    <property type="entry name" value="LicD"/>
    <property type="match status" value="1"/>
</dbReference>
<protein>
    <submittedName>
        <fullName evidence="3">LicD family protein</fullName>
    </submittedName>
</protein>
<dbReference type="PANTHER" id="PTHR43404">
    <property type="entry name" value="LIPOPOLYSACCHARIDE CHOLINEPHOSPHOTRANSFERASE LICD"/>
    <property type="match status" value="1"/>
</dbReference>
<dbReference type="EMBL" id="CP045652">
    <property type="protein sequence ID" value="QGA26374.1"/>
    <property type="molecule type" value="Genomic_DNA"/>
</dbReference>
<dbReference type="AlphaFoldDB" id="A0A5Q0QAU1"/>
<evidence type="ECO:0000259" key="2">
    <source>
        <dbReference type="Pfam" id="PF04991"/>
    </source>
</evidence>
<organism evidence="3 4">
    <name type="scientific">Sphingobacterium zhuxiongii</name>
    <dbReference type="NCBI Taxonomy" id="2662364"/>
    <lineage>
        <taxon>Bacteria</taxon>
        <taxon>Pseudomonadati</taxon>
        <taxon>Bacteroidota</taxon>
        <taxon>Sphingobacteriia</taxon>
        <taxon>Sphingobacteriales</taxon>
        <taxon>Sphingobacteriaceae</taxon>
        <taxon>Sphingobacterium</taxon>
    </lineage>
</organism>
<dbReference type="KEGG" id="sphe:GFH32_08560"/>
<feature type="domain" description="LicD/FKTN/FKRP nucleotidyltransferase" evidence="2">
    <location>
        <begin position="28"/>
        <end position="258"/>
    </location>
</feature>
<name>A0A5Q0QAU1_9SPHI</name>
<dbReference type="InterPro" id="IPR052942">
    <property type="entry name" value="LPS_cholinephosphotransferase"/>
</dbReference>
<feature type="coiled-coil region" evidence="1">
    <location>
        <begin position="126"/>
        <end position="153"/>
    </location>
</feature>